<sequence length="168" mass="19381">MHIAVHCLLLSVQRFLQYQLRKLVPVALCLHVKVKIVVIRYGICTERVCANVRVEGVLHRETGPGNSAFRDFHRNVCFRKSGWIVVDIHHLNLHAKELQWIFQKHLQVLKVASGKFGNVQPQILCNIPNHRARFLLLRHRVAEMRGGEGRKKKKWRDGDMGSGHDSSE</sequence>
<accession>A0A3Q4HKY0</accession>
<protein>
    <submittedName>
        <fullName evidence="2">Uncharacterized protein</fullName>
    </submittedName>
</protein>
<dbReference type="OMA" id="IVVDIHH"/>
<evidence type="ECO:0000313" key="2">
    <source>
        <dbReference type="Ensembl" id="ENSNBRP00000024125.1"/>
    </source>
</evidence>
<keyword evidence="3" id="KW-1185">Reference proteome</keyword>
<reference evidence="2" key="1">
    <citation type="submission" date="2025-08" db="UniProtKB">
        <authorList>
            <consortium name="Ensembl"/>
        </authorList>
    </citation>
    <scope>IDENTIFICATION</scope>
</reference>
<evidence type="ECO:0000256" key="1">
    <source>
        <dbReference type="SAM" id="MobiDB-lite"/>
    </source>
</evidence>
<evidence type="ECO:0000313" key="3">
    <source>
        <dbReference type="Proteomes" id="UP000261580"/>
    </source>
</evidence>
<dbReference type="GeneTree" id="ENSGT00960000186715"/>
<name>A0A3Q4HKY0_NEOBR</name>
<reference evidence="2" key="2">
    <citation type="submission" date="2025-09" db="UniProtKB">
        <authorList>
            <consortium name="Ensembl"/>
        </authorList>
    </citation>
    <scope>IDENTIFICATION</scope>
</reference>
<dbReference type="Ensembl" id="ENSNBRT00000024758.1">
    <property type="protein sequence ID" value="ENSNBRP00000024125.1"/>
    <property type="gene ID" value="ENSNBRG00000018478.1"/>
</dbReference>
<dbReference type="Proteomes" id="UP000261580">
    <property type="component" value="Unassembled WGS sequence"/>
</dbReference>
<proteinExistence type="predicted"/>
<dbReference type="AlphaFoldDB" id="A0A3Q4HKY0"/>
<feature type="region of interest" description="Disordered" evidence="1">
    <location>
        <begin position="147"/>
        <end position="168"/>
    </location>
</feature>
<organism evidence="2 3">
    <name type="scientific">Neolamprologus brichardi</name>
    <name type="common">Fairy cichlid</name>
    <name type="synonym">Lamprologus brichardi</name>
    <dbReference type="NCBI Taxonomy" id="32507"/>
    <lineage>
        <taxon>Eukaryota</taxon>
        <taxon>Metazoa</taxon>
        <taxon>Chordata</taxon>
        <taxon>Craniata</taxon>
        <taxon>Vertebrata</taxon>
        <taxon>Euteleostomi</taxon>
        <taxon>Actinopterygii</taxon>
        <taxon>Neopterygii</taxon>
        <taxon>Teleostei</taxon>
        <taxon>Neoteleostei</taxon>
        <taxon>Acanthomorphata</taxon>
        <taxon>Ovalentaria</taxon>
        <taxon>Cichlomorphae</taxon>
        <taxon>Cichliformes</taxon>
        <taxon>Cichlidae</taxon>
        <taxon>African cichlids</taxon>
        <taxon>Pseudocrenilabrinae</taxon>
        <taxon>Lamprologini</taxon>
        <taxon>Neolamprologus</taxon>
    </lineage>
</organism>